<dbReference type="SMART" id="SM00360">
    <property type="entry name" value="RRM"/>
    <property type="match status" value="3"/>
</dbReference>
<dbReference type="InterPro" id="IPR036188">
    <property type="entry name" value="FAD/NAD-bd_sf"/>
</dbReference>
<comment type="subcellular location">
    <subcellularLocation>
        <location evidence="1">Cytoplasm</location>
    </subcellularLocation>
</comment>
<dbReference type="InterPro" id="IPR000504">
    <property type="entry name" value="RRM_dom"/>
</dbReference>
<dbReference type="Gene3D" id="3.50.50.60">
    <property type="entry name" value="FAD/NAD(P)-binding domain"/>
    <property type="match status" value="1"/>
</dbReference>
<dbReference type="Pfam" id="PF13738">
    <property type="entry name" value="Pyr_redox_3"/>
    <property type="match status" value="1"/>
</dbReference>
<keyword evidence="3" id="KW-0963">Cytoplasm</keyword>
<dbReference type="PROSITE" id="PS50102">
    <property type="entry name" value="RRM"/>
    <property type="match status" value="3"/>
</dbReference>
<dbReference type="SUPFAM" id="SSF54928">
    <property type="entry name" value="RNA-binding domain, RBD"/>
    <property type="match status" value="2"/>
</dbReference>
<dbReference type="EC" id="1.14.13.168" evidence="8"/>
<feature type="domain" description="RRM" evidence="12">
    <location>
        <begin position="315"/>
        <end position="396"/>
    </location>
</feature>
<dbReference type="GO" id="GO:0050660">
    <property type="term" value="F:flavin adenine dinucleotide binding"/>
    <property type="evidence" value="ECO:0007669"/>
    <property type="project" value="TreeGrafter"/>
</dbReference>
<evidence type="ECO:0000313" key="14">
    <source>
        <dbReference type="Proteomes" id="UP001055439"/>
    </source>
</evidence>
<sequence length="740" mass="80432">ARYLVVATGENDEIVVPEIPGLEGFSGPVVHSSQYRSGSEFKGKSVLVVGCGNSGMEVALDLAEHGAITHIVVRNKFHIVTKEIWVKAIILSRFLPCKVVDTIILLLCHLEFGSLAKYGIRRPAKGPMFLKEHTPVYPVLDCGTQTLIPQPDALQVSPAIKHVEGNDVTFSDGRTQHFDAIVLATGYRSTVKRWLKGDDHLIDEAGMAKQTHPDNWKGRNGLYCAGLARRGIYGSAEDALKIADDIADDYKHRHHQEQGEGEGKKKEKKKKRRTRRSDQILGAAGEEREKRKEGSPGVGMAEGEKRGGERGEESVKLFVGQVPKHMTEEELMDLFKEVALVDEVSIIKDKVTKASRGCCFLICPSRQEADKAVAACHNKRTLPGASSPMQVKYANGEPERLEHKLFIGMLPKNISDTEVAVLFSKYGTIRDLLILRGSQQISKAGCAFLKYETKEQALAALEALNGKHRMEGSSVPLVVKWADTEKERQARRAQKAQSQASSVSNAGSMQQPSIFGALPMGYMSPYNGYGYQPPGAYGLMQYPLASMRNQAAFHNMIPSVNQGNAVHGISSDVSPGTGPRNLNTTQPSGFIGSPYPILSGLQYPLAYPVDGGHLGDSNGSGHPVNMKTNPAKSSSPTANSGTQIEGPPGANLFIYHIPQEYGDQELSNAFQGFGRVLSAKVFIDKATGVSKCFGFVSYDSPAAAQAAINVMNGFQLGGKKLKVQLKKENKVNHVNGEIRL</sequence>
<evidence type="ECO:0000256" key="5">
    <source>
        <dbReference type="ARBA" id="ARBA00022884"/>
    </source>
</evidence>
<reference evidence="13" key="1">
    <citation type="submission" date="2022-05" db="EMBL/GenBank/DDBJ databases">
        <title>The Musa troglodytarum L. genome provides insights into the mechanism of non-climacteric behaviour and enrichment of carotenoids.</title>
        <authorList>
            <person name="Wang J."/>
        </authorList>
    </citation>
    <scope>NUCLEOTIDE SEQUENCE</scope>
    <source>
        <tissue evidence="13">Leaf</tissue>
    </source>
</reference>
<dbReference type="PANTHER" id="PTHR43539:SF42">
    <property type="entry name" value="OS01G0273800 PROTEIN"/>
    <property type="match status" value="1"/>
</dbReference>
<dbReference type="InterPro" id="IPR035979">
    <property type="entry name" value="RBD_domain_sf"/>
</dbReference>
<dbReference type="CDD" id="cd12362">
    <property type="entry name" value="RRM3_CELF1-6"/>
    <property type="match status" value="1"/>
</dbReference>
<dbReference type="PANTHER" id="PTHR43539">
    <property type="entry name" value="FLAVIN-BINDING MONOOXYGENASE-LIKE PROTEIN (AFU_ORTHOLOGUE AFUA_4G09220)"/>
    <property type="match status" value="1"/>
</dbReference>
<feature type="compositionally biased region" description="Low complexity" evidence="11">
    <location>
        <begin position="495"/>
        <end position="504"/>
    </location>
</feature>
<organism evidence="13 14">
    <name type="scientific">Musa troglodytarum</name>
    <name type="common">fe'i banana</name>
    <dbReference type="NCBI Taxonomy" id="320322"/>
    <lineage>
        <taxon>Eukaryota</taxon>
        <taxon>Viridiplantae</taxon>
        <taxon>Streptophyta</taxon>
        <taxon>Embryophyta</taxon>
        <taxon>Tracheophyta</taxon>
        <taxon>Spermatophyta</taxon>
        <taxon>Magnoliopsida</taxon>
        <taxon>Liliopsida</taxon>
        <taxon>Zingiberales</taxon>
        <taxon>Musaceae</taxon>
        <taxon>Musa</taxon>
    </lineage>
</organism>
<dbReference type="Pfam" id="PF00076">
    <property type="entry name" value="RRM_1"/>
    <property type="match status" value="3"/>
</dbReference>
<proteinExistence type="inferred from homology"/>
<keyword evidence="6" id="KW-0560">Oxidoreductase</keyword>
<keyword evidence="14" id="KW-1185">Reference proteome</keyword>
<evidence type="ECO:0000256" key="8">
    <source>
        <dbReference type="ARBA" id="ARBA00039148"/>
    </source>
</evidence>
<feature type="region of interest" description="Disordered" evidence="11">
    <location>
        <begin position="251"/>
        <end position="312"/>
    </location>
</feature>
<dbReference type="GO" id="GO:0103075">
    <property type="term" value="F:indole-3-pyruvate monooxygenase activity"/>
    <property type="evidence" value="ECO:0007669"/>
    <property type="project" value="UniProtKB-EC"/>
</dbReference>
<accession>A0A9E7H4V7</accession>
<feature type="domain" description="RRM" evidence="12">
    <location>
        <begin position="403"/>
        <end position="484"/>
    </location>
</feature>
<dbReference type="FunFam" id="3.30.70.330:FF:000334">
    <property type="entry name" value="RNA-binding protein BRN1"/>
    <property type="match status" value="1"/>
</dbReference>
<dbReference type="FunFam" id="3.30.70.330:FF:000216">
    <property type="entry name" value="RNA-binding protein BRN1 isoform X1"/>
    <property type="match status" value="1"/>
</dbReference>
<evidence type="ECO:0000256" key="2">
    <source>
        <dbReference type="ARBA" id="ARBA00009183"/>
    </source>
</evidence>
<dbReference type="InterPro" id="IPR050982">
    <property type="entry name" value="Auxin_biosynth/cation_transpt"/>
</dbReference>
<protein>
    <recommendedName>
        <fullName evidence="8">indole-3-pyruvate monooxygenase</fullName>
        <ecNumber evidence="8">1.14.13.168</ecNumber>
    </recommendedName>
</protein>
<evidence type="ECO:0000256" key="4">
    <source>
        <dbReference type="ARBA" id="ARBA00022737"/>
    </source>
</evidence>
<dbReference type="GO" id="GO:0009908">
    <property type="term" value="P:flower development"/>
    <property type="evidence" value="ECO:0007669"/>
    <property type="project" value="UniProtKB-KW"/>
</dbReference>
<feature type="compositionally biased region" description="Basic residues" evidence="11">
    <location>
        <begin position="266"/>
        <end position="275"/>
    </location>
</feature>
<dbReference type="GO" id="GO:0006402">
    <property type="term" value="P:mRNA catabolic process"/>
    <property type="evidence" value="ECO:0007669"/>
    <property type="project" value="UniProtKB-ARBA"/>
</dbReference>
<dbReference type="CDD" id="cd12361">
    <property type="entry name" value="RRM1_2_CELF1-6_like"/>
    <property type="match status" value="1"/>
</dbReference>
<dbReference type="SUPFAM" id="SSF51905">
    <property type="entry name" value="FAD/NAD(P)-binding domain"/>
    <property type="match status" value="1"/>
</dbReference>
<evidence type="ECO:0000256" key="6">
    <source>
        <dbReference type="ARBA" id="ARBA00023002"/>
    </source>
</evidence>
<feature type="compositionally biased region" description="Basic and acidic residues" evidence="11">
    <location>
        <begin position="285"/>
        <end position="294"/>
    </location>
</feature>
<evidence type="ECO:0000256" key="7">
    <source>
        <dbReference type="ARBA" id="ARBA00023089"/>
    </source>
</evidence>
<dbReference type="GO" id="GO:0003729">
    <property type="term" value="F:mRNA binding"/>
    <property type="evidence" value="ECO:0007669"/>
    <property type="project" value="UniProtKB-ARBA"/>
</dbReference>
<comment type="catalytic activity">
    <reaction evidence="9">
        <text>indole-3-pyruvate + NADPH + O2 + H(+) = (indol-3-yl)acetate + CO2 + NADP(+) + H2O</text>
        <dbReference type="Rhea" id="RHEA:34331"/>
        <dbReference type="ChEBI" id="CHEBI:15377"/>
        <dbReference type="ChEBI" id="CHEBI:15378"/>
        <dbReference type="ChEBI" id="CHEBI:15379"/>
        <dbReference type="ChEBI" id="CHEBI:16526"/>
        <dbReference type="ChEBI" id="CHEBI:17640"/>
        <dbReference type="ChEBI" id="CHEBI:30854"/>
        <dbReference type="ChEBI" id="CHEBI:57783"/>
        <dbReference type="ChEBI" id="CHEBI:58349"/>
        <dbReference type="EC" id="1.14.13.168"/>
    </reaction>
</comment>
<keyword evidence="4" id="KW-0677">Repeat</keyword>
<feature type="non-terminal residue" evidence="13">
    <location>
        <position position="1"/>
    </location>
</feature>
<dbReference type="InterPro" id="IPR002343">
    <property type="entry name" value="Hud_Sxl_RNA"/>
</dbReference>
<dbReference type="GO" id="GO:0005737">
    <property type="term" value="C:cytoplasm"/>
    <property type="evidence" value="ECO:0007669"/>
    <property type="project" value="UniProtKB-SubCell"/>
</dbReference>
<feature type="compositionally biased region" description="Basic and acidic residues" evidence="11">
    <location>
        <begin position="251"/>
        <end position="265"/>
    </location>
</feature>
<name>A0A9E7H4V7_9LILI</name>
<keyword evidence="5 10" id="KW-0694">RNA-binding</keyword>
<dbReference type="InterPro" id="IPR012677">
    <property type="entry name" value="Nucleotide-bd_a/b_plait_sf"/>
</dbReference>
<dbReference type="OrthoDB" id="410044at2759"/>
<evidence type="ECO:0000256" key="9">
    <source>
        <dbReference type="ARBA" id="ARBA00047707"/>
    </source>
</evidence>
<dbReference type="EMBL" id="CP097510">
    <property type="protein sequence ID" value="URE27611.1"/>
    <property type="molecule type" value="Genomic_DNA"/>
</dbReference>
<feature type="domain" description="RRM" evidence="12">
    <location>
        <begin position="650"/>
        <end position="728"/>
    </location>
</feature>
<comment type="similarity">
    <text evidence="2">Belongs to the FMO family.</text>
</comment>
<evidence type="ECO:0000256" key="1">
    <source>
        <dbReference type="ARBA" id="ARBA00004496"/>
    </source>
</evidence>
<gene>
    <name evidence="13" type="ORF">MUK42_07301</name>
</gene>
<keyword evidence="7" id="KW-0287">Flowering</keyword>
<feature type="region of interest" description="Disordered" evidence="11">
    <location>
        <begin position="486"/>
        <end position="508"/>
    </location>
</feature>
<feature type="compositionally biased region" description="Basic and acidic residues" evidence="11">
    <location>
        <begin position="302"/>
        <end position="312"/>
    </location>
</feature>
<evidence type="ECO:0000256" key="11">
    <source>
        <dbReference type="SAM" id="MobiDB-lite"/>
    </source>
</evidence>
<evidence type="ECO:0000313" key="13">
    <source>
        <dbReference type="EMBL" id="URE27611.1"/>
    </source>
</evidence>
<dbReference type="FunFam" id="3.30.70.330:FF:000302">
    <property type="entry name" value="RNA-binding protein BRN1"/>
    <property type="match status" value="1"/>
</dbReference>
<dbReference type="PRINTS" id="PR00961">
    <property type="entry name" value="HUDSXLRNA"/>
</dbReference>
<dbReference type="GO" id="GO:1990904">
    <property type="term" value="C:ribonucleoprotein complex"/>
    <property type="evidence" value="ECO:0007669"/>
    <property type="project" value="InterPro"/>
</dbReference>
<dbReference type="GO" id="GO:2000028">
    <property type="term" value="P:regulation of photoperiodism, flowering"/>
    <property type="evidence" value="ECO:0007669"/>
    <property type="project" value="UniProtKB-ARBA"/>
</dbReference>
<dbReference type="Gene3D" id="3.30.70.330">
    <property type="match status" value="3"/>
</dbReference>
<evidence type="ECO:0000256" key="10">
    <source>
        <dbReference type="PROSITE-ProRule" id="PRU00176"/>
    </source>
</evidence>
<evidence type="ECO:0000259" key="12">
    <source>
        <dbReference type="PROSITE" id="PS50102"/>
    </source>
</evidence>
<dbReference type="AlphaFoldDB" id="A0A9E7H4V7"/>
<dbReference type="Proteomes" id="UP001055439">
    <property type="component" value="Chromosome 8"/>
</dbReference>
<evidence type="ECO:0000256" key="3">
    <source>
        <dbReference type="ARBA" id="ARBA00022490"/>
    </source>
</evidence>